<name>A0A1R2C742_9CILI</name>
<dbReference type="PRINTS" id="PR00627">
    <property type="entry name" value="GTPRANTC4"/>
</dbReference>
<dbReference type="SMART" id="SM00173">
    <property type="entry name" value="RAS"/>
    <property type="match status" value="1"/>
</dbReference>
<dbReference type="PROSITE" id="PS51421">
    <property type="entry name" value="RAS"/>
    <property type="match status" value="1"/>
</dbReference>
<dbReference type="OrthoDB" id="440027at2759"/>
<sequence>MSVNFKLVIIGDGGVGKTTFVKRHLTGEYEKRYIATIGVEVHPISFITSRGTVTFSVWDTAGQEKLSGLRDGYYIGAHCGIIMFDVTSRITYKNIPKWHRDLTRICDNIPIVLVGNKVDVKDRKVKAKQIAYHRRHSMQYFDISAKSNYQFEKPFLWLCRKLSGDPMLSLVNEPILAPAEVSLDNEHLVLLQKEQAEMDELINAPLPDCDEEL</sequence>
<evidence type="ECO:0000313" key="10">
    <source>
        <dbReference type="EMBL" id="OMJ84790.1"/>
    </source>
</evidence>
<dbReference type="SMART" id="SM00175">
    <property type="entry name" value="RAB"/>
    <property type="match status" value="1"/>
</dbReference>
<keyword evidence="7 9" id="KW-0539">Nucleus</keyword>
<dbReference type="Gene3D" id="3.40.50.300">
    <property type="entry name" value="P-loop containing nucleotide triphosphate hydrolases"/>
    <property type="match status" value="1"/>
</dbReference>
<dbReference type="InterPro" id="IPR001806">
    <property type="entry name" value="Small_GTPase"/>
</dbReference>
<keyword evidence="3 9" id="KW-0813">Transport</keyword>
<dbReference type="InterPro" id="IPR005225">
    <property type="entry name" value="Small_GTP-bd"/>
</dbReference>
<dbReference type="PROSITE" id="PS51419">
    <property type="entry name" value="RAB"/>
    <property type="match status" value="1"/>
</dbReference>
<evidence type="ECO:0000256" key="2">
    <source>
        <dbReference type="ARBA" id="ARBA00008028"/>
    </source>
</evidence>
<dbReference type="GO" id="GO:0005525">
    <property type="term" value="F:GTP binding"/>
    <property type="evidence" value="ECO:0007669"/>
    <property type="project" value="UniProtKB-KW"/>
</dbReference>
<proteinExistence type="inferred from homology"/>
<gene>
    <name evidence="10" type="ORF">SteCoe_14045</name>
</gene>
<evidence type="ECO:0000256" key="7">
    <source>
        <dbReference type="ARBA" id="ARBA00023242"/>
    </source>
</evidence>
<dbReference type="SMART" id="SM00174">
    <property type="entry name" value="RHO"/>
    <property type="match status" value="1"/>
</dbReference>
<comment type="subunit">
    <text evidence="8">Monomer. Found in a nuclear export complex with RanGTP, exportin and pre-miRNA.</text>
</comment>
<dbReference type="CDD" id="cd00877">
    <property type="entry name" value="Ran"/>
    <property type="match status" value="1"/>
</dbReference>
<keyword evidence="11" id="KW-1185">Reference proteome</keyword>
<dbReference type="GO" id="GO:0000054">
    <property type="term" value="P:ribosomal subunit export from nucleus"/>
    <property type="evidence" value="ECO:0007669"/>
    <property type="project" value="TreeGrafter"/>
</dbReference>
<dbReference type="SMART" id="SM00176">
    <property type="entry name" value="RAN"/>
    <property type="match status" value="1"/>
</dbReference>
<accession>A0A1R2C742</accession>
<dbReference type="AlphaFoldDB" id="A0A1R2C742"/>
<dbReference type="PANTHER" id="PTHR24071:SF0">
    <property type="entry name" value="GTP-BINDING NUCLEAR PROTEIN RAN"/>
    <property type="match status" value="1"/>
</dbReference>
<dbReference type="Proteomes" id="UP000187209">
    <property type="component" value="Unassembled WGS sequence"/>
</dbReference>
<dbReference type="PROSITE" id="PS51418">
    <property type="entry name" value="RAN"/>
    <property type="match status" value="1"/>
</dbReference>
<dbReference type="PANTHER" id="PTHR24071">
    <property type="entry name" value="RAN GTPASE"/>
    <property type="match status" value="1"/>
</dbReference>
<evidence type="ECO:0000256" key="8">
    <source>
        <dbReference type="ARBA" id="ARBA00065175"/>
    </source>
</evidence>
<evidence type="ECO:0000256" key="6">
    <source>
        <dbReference type="ARBA" id="ARBA00023134"/>
    </source>
</evidence>
<keyword evidence="4 9" id="KW-0547">Nucleotide-binding</keyword>
<keyword evidence="6 9" id="KW-0342">GTP-binding</keyword>
<dbReference type="Pfam" id="PF00071">
    <property type="entry name" value="Ras"/>
    <property type="match status" value="1"/>
</dbReference>
<dbReference type="EMBL" id="MPUH01000258">
    <property type="protein sequence ID" value="OMJ84790.1"/>
    <property type="molecule type" value="Genomic_DNA"/>
</dbReference>
<comment type="function">
    <text evidence="9">GTP-binding protein involved in nucleocytoplasmic transport. Required for the import of protein into the nucleus and also for RNA export. Involved in chromatin condensation and control of cell cycle.</text>
</comment>
<dbReference type="InterPro" id="IPR027417">
    <property type="entry name" value="P-loop_NTPase"/>
</dbReference>
<evidence type="ECO:0000256" key="1">
    <source>
        <dbReference type="ARBA" id="ARBA00004123"/>
    </source>
</evidence>
<evidence type="ECO:0000256" key="9">
    <source>
        <dbReference type="RuleBase" id="RU363057"/>
    </source>
</evidence>
<protein>
    <recommendedName>
        <fullName evidence="9">GTP-binding nuclear protein</fullName>
    </recommendedName>
</protein>
<evidence type="ECO:0000256" key="5">
    <source>
        <dbReference type="ARBA" id="ARBA00022927"/>
    </source>
</evidence>
<dbReference type="GO" id="GO:0006606">
    <property type="term" value="P:protein import into nucleus"/>
    <property type="evidence" value="ECO:0007669"/>
    <property type="project" value="TreeGrafter"/>
</dbReference>
<evidence type="ECO:0000313" key="11">
    <source>
        <dbReference type="Proteomes" id="UP000187209"/>
    </source>
</evidence>
<dbReference type="GO" id="GO:0003924">
    <property type="term" value="F:GTPase activity"/>
    <property type="evidence" value="ECO:0007669"/>
    <property type="project" value="InterPro"/>
</dbReference>
<dbReference type="NCBIfam" id="TIGR00231">
    <property type="entry name" value="small_GTP"/>
    <property type="match status" value="1"/>
</dbReference>
<reference evidence="10 11" key="1">
    <citation type="submission" date="2016-11" db="EMBL/GenBank/DDBJ databases">
        <title>The macronuclear genome of Stentor coeruleus: a giant cell with tiny introns.</title>
        <authorList>
            <person name="Slabodnick M."/>
            <person name="Ruby J.G."/>
            <person name="Reiff S.B."/>
            <person name="Swart E.C."/>
            <person name="Gosai S."/>
            <person name="Prabakaran S."/>
            <person name="Witkowska E."/>
            <person name="Larue G.E."/>
            <person name="Fisher S."/>
            <person name="Freeman R.M."/>
            <person name="Gunawardena J."/>
            <person name="Chu W."/>
            <person name="Stover N.A."/>
            <person name="Gregory B.D."/>
            <person name="Nowacki M."/>
            <person name="Derisi J."/>
            <person name="Roy S.W."/>
            <person name="Marshall W.F."/>
            <person name="Sood P."/>
        </authorList>
    </citation>
    <scope>NUCLEOTIDE SEQUENCE [LARGE SCALE GENOMIC DNA]</scope>
    <source>
        <strain evidence="10">WM001</strain>
    </source>
</reference>
<dbReference type="GO" id="GO:0005634">
    <property type="term" value="C:nucleus"/>
    <property type="evidence" value="ECO:0007669"/>
    <property type="project" value="UniProtKB-SubCell"/>
</dbReference>
<comment type="similarity">
    <text evidence="2 9">Belongs to the small GTPase superfamily. Ran family.</text>
</comment>
<comment type="caution">
    <text evidence="10">The sequence shown here is derived from an EMBL/GenBank/DDBJ whole genome shotgun (WGS) entry which is preliminary data.</text>
</comment>
<organism evidence="10 11">
    <name type="scientific">Stentor coeruleus</name>
    <dbReference type="NCBI Taxonomy" id="5963"/>
    <lineage>
        <taxon>Eukaryota</taxon>
        <taxon>Sar</taxon>
        <taxon>Alveolata</taxon>
        <taxon>Ciliophora</taxon>
        <taxon>Postciliodesmatophora</taxon>
        <taxon>Heterotrichea</taxon>
        <taxon>Heterotrichida</taxon>
        <taxon>Stentoridae</taxon>
        <taxon>Stentor</taxon>
    </lineage>
</organism>
<evidence type="ECO:0000256" key="4">
    <source>
        <dbReference type="ARBA" id="ARBA00022741"/>
    </source>
</evidence>
<dbReference type="InterPro" id="IPR002041">
    <property type="entry name" value="Ran_GTPase"/>
</dbReference>
<evidence type="ECO:0000256" key="3">
    <source>
        <dbReference type="ARBA" id="ARBA00022448"/>
    </source>
</evidence>
<keyword evidence="5 9" id="KW-0653">Protein transport</keyword>
<comment type="subcellular location">
    <subcellularLocation>
        <location evidence="1 9">Nucleus</location>
    </subcellularLocation>
</comment>
<dbReference type="GO" id="GO:0005737">
    <property type="term" value="C:cytoplasm"/>
    <property type="evidence" value="ECO:0007669"/>
    <property type="project" value="TreeGrafter"/>
</dbReference>
<dbReference type="FunFam" id="3.40.50.300:FF:000369">
    <property type="entry name" value="GTP-binding nuclear protein"/>
    <property type="match status" value="1"/>
</dbReference>
<dbReference type="SUPFAM" id="SSF52540">
    <property type="entry name" value="P-loop containing nucleoside triphosphate hydrolases"/>
    <property type="match status" value="1"/>
</dbReference>